<dbReference type="OrthoDB" id="6159439at2759"/>
<reference evidence="1" key="2">
    <citation type="submission" date="2022-10" db="EMBL/GenBank/DDBJ databases">
        <authorList>
            <consortium name="ENA_rothamsted_submissions"/>
            <consortium name="culmorum"/>
            <person name="King R."/>
        </authorList>
    </citation>
    <scope>NUCLEOTIDE SEQUENCE</scope>
</reference>
<organism evidence="1 2">
    <name type="scientific">Diatraea saccharalis</name>
    <name type="common">sugarcane borer</name>
    <dbReference type="NCBI Taxonomy" id="40085"/>
    <lineage>
        <taxon>Eukaryota</taxon>
        <taxon>Metazoa</taxon>
        <taxon>Ecdysozoa</taxon>
        <taxon>Arthropoda</taxon>
        <taxon>Hexapoda</taxon>
        <taxon>Insecta</taxon>
        <taxon>Pterygota</taxon>
        <taxon>Neoptera</taxon>
        <taxon>Endopterygota</taxon>
        <taxon>Lepidoptera</taxon>
        <taxon>Glossata</taxon>
        <taxon>Ditrysia</taxon>
        <taxon>Pyraloidea</taxon>
        <taxon>Crambidae</taxon>
        <taxon>Crambinae</taxon>
        <taxon>Diatraea</taxon>
    </lineage>
</organism>
<sequence>MASNGDAYAFNGGPPSAIGNAVIKSTAPIGNRGVFVEKLPLNRGTKDRFQSRLVVNRPNYNYYSSGFLERARLLERERIRAGLAHVEILMNNPNEYGYVMLDDRALNVLASLIDKILPKDINLH</sequence>
<proteinExistence type="predicted"/>
<name>A0A9N9WAP4_9NEOP</name>
<dbReference type="Proteomes" id="UP001153714">
    <property type="component" value="Chromosome 17"/>
</dbReference>
<accession>A0A9N9WAP4</accession>
<reference evidence="1" key="1">
    <citation type="submission" date="2021-12" db="EMBL/GenBank/DDBJ databases">
        <authorList>
            <person name="King R."/>
        </authorList>
    </citation>
    <scope>NUCLEOTIDE SEQUENCE</scope>
</reference>
<evidence type="ECO:0000313" key="2">
    <source>
        <dbReference type="Proteomes" id="UP001153714"/>
    </source>
</evidence>
<keyword evidence="2" id="KW-1185">Reference proteome</keyword>
<protein>
    <submittedName>
        <fullName evidence="1">Uncharacterized protein</fullName>
    </submittedName>
</protein>
<dbReference type="EMBL" id="OU893348">
    <property type="protein sequence ID" value="CAG9787278.1"/>
    <property type="molecule type" value="Genomic_DNA"/>
</dbReference>
<dbReference type="AlphaFoldDB" id="A0A9N9WAP4"/>
<evidence type="ECO:0000313" key="1">
    <source>
        <dbReference type="EMBL" id="CAG9787278.1"/>
    </source>
</evidence>
<gene>
    <name evidence="1" type="ORF">DIATSA_LOCUS5170</name>
</gene>